<keyword evidence="2" id="KW-1185">Reference proteome</keyword>
<accession>A0ABU0G6E6</accession>
<dbReference type="EMBL" id="JAUSUW010000005">
    <property type="protein sequence ID" value="MDQ0420918.1"/>
    <property type="molecule type" value="Genomic_DNA"/>
</dbReference>
<reference evidence="1 2" key="1">
    <citation type="submission" date="2023-07" db="EMBL/GenBank/DDBJ databases">
        <title>Genomic Encyclopedia of Type Strains, Phase IV (KMG-IV): sequencing the most valuable type-strain genomes for metagenomic binning, comparative biology and taxonomic classification.</title>
        <authorList>
            <person name="Goeker M."/>
        </authorList>
    </citation>
    <scope>NUCLEOTIDE SEQUENCE [LARGE SCALE GENOMIC DNA]</scope>
    <source>
        <strain evidence="1 2">DSM 1111</strain>
    </source>
</reference>
<sequence length="106" mass="12137">MTSLPCLRDMWTANGTGKKNRLGHDLMISAVSIVHDAPIITANPKDYVRINTWFSLPGVYQPLEERWYVEPDRPVWLPALNAREKTPTSIGRRRSIRECSEQAITM</sequence>
<evidence type="ECO:0008006" key="3">
    <source>
        <dbReference type="Google" id="ProtNLM"/>
    </source>
</evidence>
<organism evidence="1 2">
    <name type="scientific">Peteryoungia aggregata LMG 23059</name>
    <dbReference type="NCBI Taxonomy" id="1368425"/>
    <lineage>
        <taxon>Bacteria</taxon>
        <taxon>Pseudomonadati</taxon>
        <taxon>Pseudomonadota</taxon>
        <taxon>Alphaproteobacteria</taxon>
        <taxon>Hyphomicrobiales</taxon>
        <taxon>Rhizobiaceae</taxon>
        <taxon>Peteryoungia</taxon>
    </lineage>
</organism>
<name>A0ABU0G6E6_9HYPH</name>
<comment type="caution">
    <text evidence="1">The sequence shown here is derived from an EMBL/GenBank/DDBJ whole genome shotgun (WGS) entry which is preliminary data.</text>
</comment>
<gene>
    <name evidence="1" type="ORF">J2045_001945</name>
</gene>
<proteinExistence type="predicted"/>
<protein>
    <recommendedName>
        <fullName evidence="3">Type II toxin-antitoxin system VapC family toxin</fullName>
    </recommendedName>
</protein>
<evidence type="ECO:0000313" key="1">
    <source>
        <dbReference type="EMBL" id="MDQ0420918.1"/>
    </source>
</evidence>
<dbReference type="Proteomes" id="UP001238496">
    <property type="component" value="Unassembled WGS sequence"/>
</dbReference>
<dbReference type="Gene3D" id="3.40.50.1010">
    <property type="entry name" value="5'-nuclease"/>
    <property type="match status" value="1"/>
</dbReference>
<evidence type="ECO:0000313" key="2">
    <source>
        <dbReference type="Proteomes" id="UP001238496"/>
    </source>
</evidence>